<proteinExistence type="predicted"/>
<comment type="caution">
    <text evidence="2">The sequence shown here is derived from an EMBL/GenBank/DDBJ whole genome shotgun (WGS) entry which is preliminary data.</text>
</comment>
<reference evidence="2 3" key="1">
    <citation type="submission" date="2014-10" db="EMBL/GenBank/DDBJ databases">
        <title>Draft genome of the hookworm Ancylostoma caninum.</title>
        <authorList>
            <person name="Mitreva M."/>
        </authorList>
    </citation>
    <scope>NUCLEOTIDE SEQUENCE [LARGE SCALE GENOMIC DNA]</scope>
    <source>
        <strain evidence="2 3">Baltimore</strain>
    </source>
</reference>
<dbReference type="Proteomes" id="UP000252519">
    <property type="component" value="Unassembled WGS sequence"/>
</dbReference>
<keyword evidence="3" id="KW-1185">Reference proteome</keyword>
<protein>
    <submittedName>
        <fullName evidence="2">Uncharacterized protein</fullName>
    </submittedName>
</protein>
<gene>
    <name evidence="2" type="ORF">ANCCAN_06438</name>
</gene>
<sequence length="85" mass="9389">MFISGLLMAVIIFITCVVALAYRWISQEEDPPRNKKIWISGVLLVICAIITVICLVLIRFSADDIWHGVEQLPAAMKTSANGGLM</sequence>
<accession>A0A368GWX8</accession>
<evidence type="ECO:0000313" key="3">
    <source>
        <dbReference type="Proteomes" id="UP000252519"/>
    </source>
</evidence>
<dbReference type="AlphaFoldDB" id="A0A368GWX8"/>
<evidence type="ECO:0000313" key="2">
    <source>
        <dbReference type="EMBL" id="RCN47535.1"/>
    </source>
</evidence>
<name>A0A368GWX8_ANCCA</name>
<dbReference type="EMBL" id="JOJR01000061">
    <property type="protein sequence ID" value="RCN47535.1"/>
    <property type="molecule type" value="Genomic_DNA"/>
</dbReference>
<keyword evidence="1" id="KW-1133">Transmembrane helix</keyword>
<feature type="transmembrane region" description="Helical" evidence="1">
    <location>
        <begin position="6"/>
        <end position="25"/>
    </location>
</feature>
<keyword evidence="1" id="KW-0812">Transmembrane</keyword>
<keyword evidence="1" id="KW-0472">Membrane</keyword>
<evidence type="ECO:0000256" key="1">
    <source>
        <dbReference type="SAM" id="Phobius"/>
    </source>
</evidence>
<dbReference type="OrthoDB" id="5873137at2759"/>
<feature type="transmembrane region" description="Helical" evidence="1">
    <location>
        <begin position="37"/>
        <end position="58"/>
    </location>
</feature>
<organism evidence="2 3">
    <name type="scientific">Ancylostoma caninum</name>
    <name type="common">Dog hookworm</name>
    <dbReference type="NCBI Taxonomy" id="29170"/>
    <lineage>
        <taxon>Eukaryota</taxon>
        <taxon>Metazoa</taxon>
        <taxon>Ecdysozoa</taxon>
        <taxon>Nematoda</taxon>
        <taxon>Chromadorea</taxon>
        <taxon>Rhabditida</taxon>
        <taxon>Rhabditina</taxon>
        <taxon>Rhabditomorpha</taxon>
        <taxon>Strongyloidea</taxon>
        <taxon>Ancylostomatidae</taxon>
        <taxon>Ancylostomatinae</taxon>
        <taxon>Ancylostoma</taxon>
    </lineage>
</organism>